<accession>A0A5C6CPV9</accession>
<dbReference type="AlphaFoldDB" id="A0A5C6CPV9"/>
<evidence type="ECO:0000313" key="2">
    <source>
        <dbReference type="Proteomes" id="UP000316304"/>
    </source>
</evidence>
<keyword evidence="2" id="KW-1185">Reference proteome</keyword>
<protein>
    <submittedName>
        <fullName evidence="1">Uncharacterized protein</fullName>
    </submittedName>
</protein>
<gene>
    <name evidence="1" type="ORF">Pla52o_14040</name>
</gene>
<comment type="caution">
    <text evidence="1">The sequence shown here is derived from an EMBL/GenBank/DDBJ whole genome shotgun (WGS) entry which is preliminary data.</text>
</comment>
<evidence type="ECO:0000313" key="1">
    <source>
        <dbReference type="EMBL" id="TWU25106.1"/>
    </source>
</evidence>
<dbReference type="Proteomes" id="UP000316304">
    <property type="component" value="Unassembled WGS sequence"/>
</dbReference>
<organism evidence="1 2">
    <name type="scientific">Novipirellula galeiformis</name>
    <dbReference type="NCBI Taxonomy" id="2528004"/>
    <lineage>
        <taxon>Bacteria</taxon>
        <taxon>Pseudomonadati</taxon>
        <taxon>Planctomycetota</taxon>
        <taxon>Planctomycetia</taxon>
        <taxon>Pirellulales</taxon>
        <taxon>Pirellulaceae</taxon>
        <taxon>Novipirellula</taxon>
    </lineage>
</organism>
<proteinExistence type="predicted"/>
<reference evidence="1 2" key="1">
    <citation type="submission" date="2019-02" db="EMBL/GenBank/DDBJ databases">
        <title>Deep-cultivation of Planctomycetes and their phenomic and genomic characterization uncovers novel biology.</title>
        <authorList>
            <person name="Wiegand S."/>
            <person name="Jogler M."/>
            <person name="Boedeker C."/>
            <person name="Pinto D."/>
            <person name="Vollmers J."/>
            <person name="Rivas-Marin E."/>
            <person name="Kohn T."/>
            <person name="Peeters S.H."/>
            <person name="Heuer A."/>
            <person name="Rast P."/>
            <person name="Oberbeckmann S."/>
            <person name="Bunk B."/>
            <person name="Jeske O."/>
            <person name="Meyerdierks A."/>
            <person name="Storesund J.E."/>
            <person name="Kallscheuer N."/>
            <person name="Luecker S."/>
            <person name="Lage O.M."/>
            <person name="Pohl T."/>
            <person name="Merkel B.J."/>
            <person name="Hornburger P."/>
            <person name="Mueller R.-W."/>
            <person name="Bruemmer F."/>
            <person name="Labrenz M."/>
            <person name="Spormann A.M."/>
            <person name="Op Den Camp H."/>
            <person name="Overmann J."/>
            <person name="Amann R."/>
            <person name="Jetten M.S.M."/>
            <person name="Mascher T."/>
            <person name="Medema M.H."/>
            <person name="Devos D.P."/>
            <person name="Kaster A.-K."/>
            <person name="Ovreas L."/>
            <person name="Rohde M."/>
            <person name="Galperin M.Y."/>
            <person name="Jogler C."/>
        </authorList>
    </citation>
    <scope>NUCLEOTIDE SEQUENCE [LARGE SCALE GENOMIC DNA]</scope>
    <source>
        <strain evidence="1 2">Pla52o</strain>
    </source>
</reference>
<dbReference type="EMBL" id="SJPT01000002">
    <property type="protein sequence ID" value="TWU25106.1"/>
    <property type="molecule type" value="Genomic_DNA"/>
</dbReference>
<name>A0A5C6CPV9_9BACT</name>
<sequence length="53" mass="6464">MMRSNTSENEPNQMQTVIEHYRQELESTGLDLWFDEIDMILEKCRETPRQRYA</sequence>